<keyword evidence="1" id="KW-0805">Transcription regulation</keyword>
<dbReference type="PANTHER" id="PTHR30055:SF238">
    <property type="entry name" value="MYCOFACTOCIN BIOSYNTHESIS TRANSCRIPTIONAL REGULATOR MFTR-RELATED"/>
    <property type="match status" value="1"/>
</dbReference>
<evidence type="ECO:0000256" key="4">
    <source>
        <dbReference type="PROSITE-ProRule" id="PRU00335"/>
    </source>
</evidence>
<keyword evidence="7" id="KW-1185">Reference proteome</keyword>
<dbReference type="SUPFAM" id="SSF46689">
    <property type="entry name" value="Homeodomain-like"/>
    <property type="match status" value="1"/>
</dbReference>
<reference evidence="6 7" key="1">
    <citation type="submission" date="2020-08" db="EMBL/GenBank/DDBJ databases">
        <title>A novel species.</title>
        <authorList>
            <person name="Gao J."/>
        </authorList>
    </citation>
    <scope>NUCLEOTIDE SEQUENCE [LARGE SCALE GENOMIC DNA]</scope>
    <source>
        <strain evidence="6 7">CRXT-G-22</strain>
    </source>
</reference>
<dbReference type="GO" id="GO:0000976">
    <property type="term" value="F:transcription cis-regulatory region binding"/>
    <property type="evidence" value="ECO:0007669"/>
    <property type="project" value="TreeGrafter"/>
</dbReference>
<dbReference type="InterPro" id="IPR041347">
    <property type="entry name" value="MftR_C"/>
</dbReference>
<dbReference type="AlphaFoldDB" id="A0A7H0ITN2"/>
<dbReference type="GO" id="GO:0003700">
    <property type="term" value="F:DNA-binding transcription factor activity"/>
    <property type="evidence" value="ECO:0007669"/>
    <property type="project" value="TreeGrafter"/>
</dbReference>
<dbReference type="EMBL" id="CP060828">
    <property type="protein sequence ID" value="QNP76148.1"/>
    <property type="molecule type" value="Genomic_DNA"/>
</dbReference>
<feature type="domain" description="HTH tetR-type" evidence="5">
    <location>
        <begin position="7"/>
        <end position="67"/>
    </location>
</feature>
<evidence type="ECO:0000313" key="6">
    <source>
        <dbReference type="EMBL" id="QNP76148.1"/>
    </source>
</evidence>
<protein>
    <submittedName>
        <fullName evidence="6">TetR family transcriptional regulator</fullName>
    </submittedName>
</protein>
<feature type="DNA-binding region" description="H-T-H motif" evidence="4">
    <location>
        <begin position="30"/>
        <end position="49"/>
    </location>
</feature>
<dbReference type="PRINTS" id="PR00455">
    <property type="entry name" value="HTHTETR"/>
</dbReference>
<dbReference type="Gene3D" id="1.10.10.60">
    <property type="entry name" value="Homeodomain-like"/>
    <property type="match status" value="1"/>
</dbReference>
<dbReference type="PROSITE" id="PS50977">
    <property type="entry name" value="HTH_TETR_2"/>
    <property type="match status" value="1"/>
</dbReference>
<dbReference type="InterPro" id="IPR050109">
    <property type="entry name" value="HTH-type_TetR-like_transc_reg"/>
</dbReference>
<evidence type="ECO:0000259" key="5">
    <source>
        <dbReference type="PROSITE" id="PS50977"/>
    </source>
</evidence>
<sequence>MSSEQRERQRLDISRHAVRLFAAQGVAATSGEDIARAAGVSERTLWRHFRTKESCVEPLLTQVIDAFRATLRTWPPGVELTEHLRDAYRPVLDSSSDADIEAVHAVVRLTRHEPALRAVYLVLGERAEDSFAEALAERAGLPSDGFEIRSQAAAMSAVFKVATDHLAHDTADTGLTPGVLHRHHEQLAGALSLVTRGLSEKQQG</sequence>
<dbReference type="Pfam" id="PF00440">
    <property type="entry name" value="TetR_N"/>
    <property type="match status" value="1"/>
</dbReference>
<dbReference type="InterPro" id="IPR009057">
    <property type="entry name" value="Homeodomain-like_sf"/>
</dbReference>
<evidence type="ECO:0000256" key="1">
    <source>
        <dbReference type="ARBA" id="ARBA00023015"/>
    </source>
</evidence>
<name>A0A7H0ITN2_9ACTN</name>
<dbReference type="InterPro" id="IPR001647">
    <property type="entry name" value="HTH_TetR"/>
</dbReference>
<gene>
    <name evidence="6" type="ORF">IAG44_39285</name>
</gene>
<dbReference type="Gene3D" id="1.10.357.10">
    <property type="entry name" value="Tetracycline Repressor, domain 2"/>
    <property type="match status" value="1"/>
</dbReference>
<organism evidence="6 7">
    <name type="scientific">Streptomyces roseirectus</name>
    <dbReference type="NCBI Taxonomy" id="2768066"/>
    <lineage>
        <taxon>Bacteria</taxon>
        <taxon>Bacillati</taxon>
        <taxon>Actinomycetota</taxon>
        <taxon>Actinomycetes</taxon>
        <taxon>Kitasatosporales</taxon>
        <taxon>Streptomycetaceae</taxon>
        <taxon>Streptomyces</taxon>
    </lineage>
</organism>
<evidence type="ECO:0000256" key="2">
    <source>
        <dbReference type="ARBA" id="ARBA00023125"/>
    </source>
</evidence>
<proteinExistence type="predicted"/>
<dbReference type="Pfam" id="PF17754">
    <property type="entry name" value="TetR_C_14"/>
    <property type="match status" value="1"/>
</dbReference>
<dbReference type="PANTHER" id="PTHR30055">
    <property type="entry name" value="HTH-TYPE TRANSCRIPTIONAL REGULATOR RUTR"/>
    <property type="match status" value="1"/>
</dbReference>
<dbReference type="KEGG" id="sroi:IAG44_39285"/>
<evidence type="ECO:0000256" key="3">
    <source>
        <dbReference type="ARBA" id="ARBA00023163"/>
    </source>
</evidence>
<evidence type="ECO:0000313" key="7">
    <source>
        <dbReference type="Proteomes" id="UP000516052"/>
    </source>
</evidence>
<keyword evidence="2 4" id="KW-0238">DNA-binding</keyword>
<dbReference type="Proteomes" id="UP000516052">
    <property type="component" value="Chromosome"/>
</dbReference>
<accession>A0A7H0ITN2</accession>
<keyword evidence="3" id="KW-0804">Transcription</keyword>